<organism evidence="1 2">
    <name type="scientific">Xanthobacter tagetidis</name>
    <dbReference type="NCBI Taxonomy" id="60216"/>
    <lineage>
        <taxon>Bacteria</taxon>
        <taxon>Pseudomonadati</taxon>
        <taxon>Pseudomonadota</taxon>
        <taxon>Alphaproteobacteria</taxon>
        <taxon>Hyphomicrobiales</taxon>
        <taxon>Xanthobacteraceae</taxon>
        <taxon>Xanthobacter</taxon>
    </lineage>
</organism>
<keyword evidence="2" id="KW-1185">Reference proteome</keyword>
<accession>A0A3L6ZSD0</accession>
<evidence type="ECO:0000313" key="1">
    <source>
        <dbReference type="EMBL" id="RLP70853.1"/>
    </source>
</evidence>
<dbReference type="AlphaFoldDB" id="A0A3L6ZSD0"/>
<protein>
    <submittedName>
        <fullName evidence="1">Uncharacterized protein</fullName>
    </submittedName>
</protein>
<proteinExistence type="predicted"/>
<sequence length="61" mass="7252">MTDECRDLMRGKSQLIDHVLCKWYGELIGLRFKLRENSLQFSDLFLGFIDLRGARRIYRSA</sequence>
<dbReference type="Proteomes" id="UP000269692">
    <property type="component" value="Unassembled WGS sequence"/>
</dbReference>
<reference evidence="1 2" key="1">
    <citation type="submission" date="2018-10" db="EMBL/GenBank/DDBJ databases">
        <title>Xanthobacter tagetidis genome sequencing and assembly.</title>
        <authorList>
            <person name="Maclea K.S."/>
            <person name="Goen A.E."/>
            <person name="Fatima S.A."/>
        </authorList>
    </citation>
    <scope>NUCLEOTIDE SEQUENCE [LARGE SCALE GENOMIC DNA]</scope>
    <source>
        <strain evidence="1 2">ATCC 700314</strain>
    </source>
</reference>
<evidence type="ECO:0000313" key="2">
    <source>
        <dbReference type="Proteomes" id="UP000269692"/>
    </source>
</evidence>
<gene>
    <name evidence="1" type="ORF">D9R14_22635</name>
</gene>
<dbReference type="EMBL" id="RCTF01000035">
    <property type="protein sequence ID" value="RLP70853.1"/>
    <property type="molecule type" value="Genomic_DNA"/>
</dbReference>
<name>A0A3L6ZSD0_9HYPH</name>
<comment type="caution">
    <text evidence="1">The sequence shown here is derived from an EMBL/GenBank/DDBJ whole genome shotgun (WGS) entry which is preliminary data.</text>
</comment>